<dbReference type="GO" id="GO:0016567">
    <property type="term" value="P:protein ubiquitination"/>
    <property type="evidence" value="ECO:0007669"/>
    <property type="project" value="InterPro"/>
</dbReference>
<keyword evidence="12" id="KW-0862">Zinc</keyword>
<dbReference type="PANTHER" id="PTHR11685">
    <property type="entry name" value="RBR FAMILY RING FINGER AND IBR DOMAIN-CONTAINING"/>
    <property type="match status" value="1"/>
</dbReference>
<evidence type="ECO:0000256" key="7">
    <source>
        <dbReference type="ARBA" id="ARBA00022679"/>
    </source>
</evidence>
<dbReference type="InterPro" id="IPR044066">
    <property type="entry name" value="TRIAD_supradom"/>
</dbReference>
<comment type="pathway">
    <text evidence="4">Protein modification; protein ubiquitination.</text>
</comment>
<dbReference type="SUPFAM" id="SSF57850">
    <property type="entry name" value="RING/U-box"/>
    <property type="match status" value="3"/>
</dbReference>
<comment type="cofactor">
    <cofactor evidence="2">
        <name>Zn(2+)</name>
        <dbReference type="ChEBI" id="CHEBI:29105"/>
    </cofactor>
</comment>
<proteinExistence type="inferred from homology"/>
<dbReference type="AlphaFoldDB" id="A0AAU9SLL4"/>
<dbReference type="InterPro" id="IPR001841">
    <property type="entry name" value="Znf_RING"/>
</dbReference>
<name>A0AAU9SLL4_THLAR</name>
<dbReference type="InterPro" id="IPR018957">
    <property type="entry name" value="Znf_C3HC4_RING-type"/>
</dbReference>
<reference evidence="16 17" key="1">
    <citation type="submission" date="2022-03" db="EMBL/GenBank/DDBJ databases">
        <authorList>
            <person name="Nunn A."/>
            <person name="Chopra R."/>
            <person name="Nunn A."/>
            <person name="Contreras Garrido A."/>
        </authorList>
    </citation>
    <scope>NUCLEOTIDE SEQUENCE [LARGE SCALE GENOMIC DNA]</scope>
</reference>
<dbReference type="Pfam" id="PF01485">
    <property type="entry name" value="IBR"/>
    <property type="match status" value="1"/>
</dbReference>
<keyword evidence="11" id="KW-0833">Ubl conjugation pathway</keyword>
<evidence type="ECO:0000259" key="14">
    <source>
        <dbReference type="PROSITE" id="PS50089"/>
    </source>
</evidence>
<dbReference type="Proteomes" id="UP000836841">
    <property type="component" value="Chromosome 6"/>
</dbReference>
<dbReference type="Gene3D" id="1.20.120.1750">
    <property type="match status" value="1"/>
</dbReference>
<evidence type="ECO:0000256" key="4">
    <source>
        <dbReference type="ARBA" id="ARBA00004906"/>
    </source>
</evidence>
<evidence type="ECO:0000256" key="5">
    <source>
        <dbReference type="ARBA" id="ARBA00005884"/>
    </source>
</evidence>
<dbReference type="PROSITE" id="PS51873">
    <property type="entry name" value="TRIAD"/>
    <property type="match status" value="1"/>
</dbReference>
<keyword evidence="8" id="KW-0479">Metal-binding</keyword>
<dbReference type="EC" id="2.3.2.31" evidence="6"/>
<evidence type="ECO:0000256" key="2">
    <source>
        <dbReference type="ARBA" id="ARBA00001947"/>
    </source>
</evidence>
<dbReference type="GO" id="GO:0061630">
    <property type="term" value="F:ubiquitin protein ligase activity"/>
    <property type="evidence" value="ECO:0007669"/>
    <property type="project" value="UniProtKB-EC"/>
</dbReference>
<evidence type="ECO:0000259" key="15">
    <source>
        <dbReference type="PROSITE" id="PS51873"/>
    </source>
</evidence>
<evidence type="ECO:0000256" key="3">
    <source>
        <dbReference type="ARBA" id="ARBA00003976"/>
    </source>
</evidence>
<keyword evidence="10 13" id="KW-0863">Zinc-finger</keyword>
<dbReference type="FunFam" id="3.30.40.10:FF:000230">
    <property type="entry name" value="RBR-type E3 ubiquitin transferase"/>
    <property type="match status" value="1"/>
</dbReference>
<feature type="domain" description="RING-type" evidence="14">
    <location>
        <begin position="50"/>
        <end position="94"/>
    </location>
</feature>
<feature type="domain" description="RING-type" evidence="15">
    <location>
        <begin position="46"/>
        <end position="230"/>
    </location>
</feature>
<dbReference type="InterPro" id="IPR013083">
    <property type="entry name" value="Znf_RING/FYVE/PHD"/>
</dbReference>
<gene>
    <name evidence="16" type="ORF">TAV2_LOCUS18781</name>
</gene>
<evidence type="ECO:0000256" key="6">
    <source>
        <dbReference type="ARBA" id="ARBA00012251"/>
    </source>
</evidence>
<evidence type="ECO:0000256" key="13">
    <source>
        <dbReference type="PROSITE-ProRule" id="PRU00175"/>
    </source>
</evidence>
<dbReference type="InterPro" id="IPR017907">
    <property type="entry name" value="Znf_RING_CS"/>
</dbReference>
<evidence type="ECO:0000256" key="9">
    <source>
        <dbReference type="ARBA" id="ARBA00022737"/>
    </source>
</evidence>
<dbReference type="EMBL" id="OU466862">
    <property type="protein sequence ID" value="CAH2069358.1"/>
    <property type="molecule type" value="Genomic_DNA"/>
</dbReference>
<evidence type="ECO:0000256" key="8">
    <source>
        <dbReference type="ARBA" id="ARBA00022723"/>
    </source>
</evidence>
<dbReference type="InterPro" id="IPR002867">
    <property type="entry name" value="IBR_dom"/>
</dbReference>
<dbReference type="Pfam" id="PF00097">
    <property type="entry name" value="zf-C3HC4"/>
    <property type="match status" value="1"/>
</dbReference>
<comment type="function">
    <text evidence="3">Might act as an E3 ubiquitin-protein ligase, or as part of E3 complex, which accepts ubiquitin from specific E2 ubiquitin-conjugating enzymes and then transfers it to substrates.</text>
</comment>
<evidence type="ECO:0000256" key="11">
    <source>
        <dbReference type="ARBA" id="ARBA00022786"/>
    </source>
</evidence>
<dbReference type="SMART" id="SM00647">
    <property type="entry name" value="IBR"/>
    <property type="match status" value="1"/>
</dbReference>
<dbReference type="Gene3D" id="3.30.40.10">
    <property type="entry name" value="Zinc/RING finger domain, C3HC4 (zinc finger)"/>
    <property type="match status" value="1"/>
</dbReference>
<sequence>MAAKRKTKAGLGLLLHDDEYTTSLDAKIWPIRSCFHPHDDEAKEAKKETCVICFDDDIDPCYMFSVSKCGHRFCVNCVKKHIEVKLLDGTLPNCLEHGCESQLCIDRCRTFLTLKLIWMWEQRIREDTIPSKERVYCPNCSYLMSKTELFSFSGSAFRRCFKCSASFCFYCRVTWHSELSCTDYMKLHPSPQNVDDAKLESLANLKGWRQCHRCQHMVELSSGCIHITCR</sequence>
<organism evidence="16 17">
    <name type="scientific">Thlaspi arvense</name>
    <name type="common">Field penny-cress</name>
    <dbReference type="NCBI Taxonomy" id="13288"/>
    <lineage>
        <taxon>Eukaryota</taxon>
        <taxon>Viridiplantae</taxon>
        <taxon>Streptophyta</taxon>
        <taxon>Embryophyta</taxon>
        <taxon>Tracheophyta</taxon>
        <taxon>Spermatophyta</taxon>
        <taxon>Magnoliopsida</taxon>
        <taxon>eudicotyledons</taxon>
        <taxon>Gunneridae</taxon>
        <taxon>Pentapetalae</taxon>
        <taxon>rosids</taxon>
        <taxon>malvids</taxon>
        <taxon>Brassicales</taxon>
        <taxon>Brassicaceae</taxon>
        <taxon>Thlaspideae</taxon>
        <taxon>Thlaspi</taxon>
    </lineage>
</organism>
<evidence type="ECO:0000256" key="10">
    <source>
        <dbReference type="ARBA" id="ARBA00022771"/>
    </source>
</evidence>
<protein>
    <recommendedName>
        <fullName evidence="6">RBR-type E3 ubiquitin transferase</fullName>
        <ecNumber evidence="6">2.3.2.31</ecNumber>
    </recommendedName>
</protein>
<evidence type="ECO:0000256" key="12">
    <source>
        <dbReference type="ARBA" id="ARBA00022833"/>
    </source>
</evidence>
<accession>A0AAU9SLL4</accession>
<comment type="similarity">
    <text evidence="5">Belongs to the RBR family. Ariadne subfamily.</text>
</comment>
<keyword evidence="7" id="KW-0808">Transferase</keyword>
<evidence type="ECO:0000313" key="16">
    <source>
        <dbReference type="EMBL" id="CAH2069358.1"/>
    </source>
</evidence>
<evidence type="ECO:0000313" key="17">
    <source>
        <dbReference type="Proteomes" id="UP000836841"/>
    </source>
</evidence>
<dbReference type="GO" id="GO:0008270">
    <property type="term" value="F:zinc ion binding"/>
    <property type="evidence" value="ECO:0007669"/>
    <property type="project" value="UniProtKB-KW"/>
</dbReference>
<dbReference type="PROSITE" id="PS00518">
    <property type="entry name" value="ZF_RING_1"/>
    <property type="match status" value="1"/>
</dbReference>
<comment type="catalytic activity">
    <reaction evidence="1">
        <text>[E2 ubiquitin-conjugating enzyme]-S-ubiquitinyl-L-cysteine + [acceptor protein]-L-lysine = [E2 ubiquitin-conjugating enzyme]-L-cysteine + [acceptor protein]-N(6)-ubiquitinyl-L-lysine.</text>
        <dbReference type="EC" id="2.3.2.31"/>
    </reaction>
</comment>
<keyword evidence="17" id="KW-1185">Reference proteome</keyword>
<dbReference type="InterPro" id="IPR031127">
    <property type="entry name" value="E3_UB_ligase_RBR"/>
</dbReference>
<evidence type="ECO:0000256" key="1">
    <source>
        <dbReference type="ARBA" id="ARBA00001798"/>
    </source>
</evidence>
<dbReference type="PROSITE" id="PS50089">
    <property type="entry name" value="ZF_RING_2"/>
    <property type="match status" value="1"/>
</dbReference>
<keyword evidence="9" id="KW-0677">Repeat</keyword>